<dbReference type="InterPro" id="IPR003343">
    <property type="entry name" value="Big_2"/>
</dbReference>
<dbReference type="InterPro" id="IPR037250">
    <property type="entry name" value="NEAT_dom_sf"/>
</dbReference>
<feature type="chain" id="PRO_5020897759" evidence="3">
    <location>
        <begin position="30"/>
        <end position="906"/>
    </location>
</feature>
<evidence type="ECO:0000259" key="4">
    <source>
        <dbReference type="SMART" id="SM00635"/>
    </source>
</evidence>
<feature type="domain" description="BIG2" evidence="4">
    <location>
        <begin position="754"/>
        <end position="829"/>
    </location>
</feature>
<feature type="domain" description="NEAT" evidence="5">
    <location>
        <begin position="451"/>
        <end position="598"/>
    </location>
</feature>
<dbReference type="SMART" id="SM00635">
    <property type="entry name" value="BID_2"/>
    <property type="match status" value="3"/>
</dbReference>
<sequence length="906" mass="97140" precursor="true">MKRTTKAKGLSVLMAAMMTMSSFSAEAFAAEQDTADLIVSQYQQEAAYNLQEELFQVSAQFWKTDKDEVSMSNGIIKSARFISGDGEMQVYLDVQKLTVSMGGNEISAYMQGLQYKSGNEENSSASEYTDAEVTARDQDGNIAQVKLVLPENTGLTDIMLDSGMMGTQGARLYLDLENAVLQDIDKSELNDQIQKASDYEEAAYTPESYTVFTEALAAAVKTAADPAAFQDEINNASQTLASAIAALVKTADKEYLLNDGLYKVTAQFWKSTEDELSMSNGIVKSCRILSENGQMKVYLDAQALSVEMGSQVITSYMQGLQYLSGDVYVDADVTARDSEGNISQVELVLAKNTILTDIKLDSGRVQPARLYLDLENAKVQNVDKSSLNAQIQSASEYTASEYTDESFQNLQTALQAAKAVAESPIAMQQEVSDQSDALMAAVNALVKKASVADGNYTIPVSVWHALAEQPSMGNDAVIKTADLTVKDGKGILKLTLLPVDLQGLKGYLGWMKKVTADGTVDAEVLSTFDVYDSFNDKENGTDPQMKGKAYPSSLSFPVDINLNEMEIQMYIPIMEGIQSGSGTQNARLRLDWTKLTPVKEEEPAVDFSALNAKINSARAINNNNGIYTKSSFDALQNAIAKAQAVAGNKNSKQADVDQALQELQNAVNGLVKESPVPAATLALDKSNITLYTKGSTTATLKATVTGSSQAVTWKSSNPAVVEVLNGKLTAKKAGTAVITATANGISKTCTVTVKAPALKLSRSKATLYINGNKTITLKAGVTGASSKVTWKSADKKIAVVKNGKVTAKKTGTVKIKATANGITKTCTITVKKQKLQIKSSSIELKKGEKVKIVAKVVPSGKITYTSNKKKVAAVTSKGVVKAKKKGTAKITVRCNGLKKTVTIKVK</sequence>
<dbReference type="STRING" id="180332.GCA_000797495_04515"/>
<dbReference type="Gene3D" id="1.20.1270.90">
    <property type="entry name" value="AF1782-like"/>
    <property type="match status" value="1"/>
</dbReference>
<dbReference type="SMART" id="SM00725">
    <property type="entry name" value="NEAT"/>
    <property type="match status" value="2"/>
</dbReference>
<dbReference type="RefSeq" id="WP_138001571.1">
    <property type="nucleotide sequence ID" value="NZ_QGQD01000006.1"/>
</dbReference>
<proteinExistence type="predicted"/>
<accession>A0A4U8QD59</accession>
<dbReference type="EMBL" id="QGQD01000006">
    <property type="protein sequence ID" value="TLD02699.1"/>
    <property type="molecule type" value="Genomic_DNA"/>
</dbReference>
<comment type="subcellular location">
    <subcellularLocation>
        <location evidence="1">Cell envelope</location>
    </subcellularLocation>
</comment>
<dbReference type="CDD" id="cd06920">
    <property type="entry name" value="NEAT"/>
    <property type="match status" value="1"/>
</dbReference>
<dbReference type="SUPFAM" id="SSF158911">
    <property type="entry name" value="NEAT domain-like"/>
    <property type="match status" value="1"/>
</dbReference>
<dbReference type="Pfam" id="PF07554">
    <property type="entry name" value="FIVAR"/>
    <property type="match status" value="3"/>
</dbReference>
<keyword evidence="7" id="KW-1185">Reference proteome</keyword>
<feature type="domain" description="BIG2" evidence="4">
    <location>
        <begin position="831"/>
        <end position="904"/>
    </location>
</feature>
<evidence type="ECO:0000259" key="5">
    <source>
        <dbReference type="SMART" id="SM00725"/>
    </source>
</evidence>
<dbReference type="GO" id="GO:0030313">
    <property type="term" value="C:cell envelope"/>
    <property type="evidence" value="ECO:0007669"/>
    <property type="project" value="UniProtKB-SubCell"/>
</dbReference>
<dbReference type="Gene3D" id="2.60.40.1080">
    <property type="match status" value="3"/>
</dbReference>
<dbReference type="SUPFAM" id="SSF49373">
    <property type="entry name" value="Invasin/intimin cell-adhesion fragments"/>
    <property type="match status" value="3"/>
</dbReference>
<evidence type="ECO:0000256" key="3">
    <source>
        <dbReference type="SAM" id="SignalP"/>
    </source>
</evidence>
<feature type="domain" description="BIG2" evidence="4">
    <location>
        <begin position="677"/>
        <end position="752"/>
    </location>
</feature>
<evidence type="ECO:0000313" key="6">
    <source>
        <dbReference type="EMBL" id="TLD02699.1"/>
    </source>
</evidence>
<feature type="domain" description="NEAT" evidence="5">
    <location>
        <begin position="50"/>
        <end position="192"/>
    </location>
</feature>
<dbReference type="Gene3D" id="1.20.1270.70">
    <property type="entry name" value="Designed single chain three-helix bundle"/>
    <property type="match status" value="2"/>
</dbReference>
<dbReference type="InterPro" id="IPR006635">
    <property type="entry name" value="NEAT_dom"/>
</dbReference>
<dbReference type="Proteomes" id="UP000306509">
    <property type="component" value="Unassembled WGS sequence"/>
</dbReference>
<dbReference type="Gene3D" id="2.60.40.1850">
    <property type="match status" value="3"/>
</dbReference>
<dbReference type="AlphaFoldDB" id="A0A4U8QD59"/>
<name>A0A4U8QD59_9FIRM</name>
<dbReference type="Pfam" id="PF02368">
    <property type="entry name" value="Big_2"/>
    <property type="match status" value="2"/>
</dbReference>
<comment type="caution">
    <text evidence="6">The sequence shown here is derived from an EMBL/GenBank/DDBJ whole genome shotgun (WGS) entry which is preliminary data.</text>
</comment>
<gene>
    <name evidence="6" type="ORF">DSM106044_00197</name>
</gene>
<feature type="signal peptide" evidence="3">
    <location>
        <begin position="1"/>
        <end position="29"/>
    </location>
</feature>
<evidence type="ECO:0000256" key="1">
    <source>
        <dbReference type="ARBA" id="ARBA00004196"/>
    </source>
</evidence>
<dbReference type="InterPro" id="IPR008964">
    <property type="entry name" value="Invasin/intimin_cell_adhesion"/>
</dbReference>
<protein>
    <submittedName>
        <fullName evidence="6">Heme uptake protein IsdC</fullName>
    </submittedName>
</protein>
<reference evidence="6 7" key="1">
    <citation type="journal article" date="2019" name="Anaerobe">
        <title>Detection of Robinsoniella peoriensis in multiple bone samples of a trauma patient.</title>
        <authorList>
            <person name="Schrottner P."/>
            <person name="Hartwich K."/>
            <person name="Bunk B."/>
            <person name="Schober I."/>
            <person name="Helbig S."/>
            <person name="Rudolph W.W."/>
            <person name="Gunzer F."/>
        </authorList>
    </citation>
    <scope>NUCLEOTIDE SEQUENCE [LARGE SCALE GENOMIC DNA]</scope>
    <source>
        <strain evidence="6 7">DSM 106044</strain>
    </source>
</reference>
<evidence type="ECO:0000313" key="7">
    <source>
        <dbReference type="Proteomes" id="UP000306509"/>
    </source>
</evidence>
<evidence type="ECO:0000256" key="2">
    <source>
        <dbReference type="ARBA" id="ARBA00022729"/>
    </source>
</evidence>
<organism evidence="6 7">
    <name type="scientific">Robinsoniella peoriensis</name>
    <dbReference type="NCBI Taxonomy" id="180332"/>
    <lineage>
        <taxon>Bacteria</taxon>
        <taxon>Bacillati</taxon>
        <taxon>Bacillota</taxon>
        <taxon>Clostridia</taxon>
        <taxon>Lachnospirales</taxon>
        <taxon>Lachnospiraceae</taxon>
        <taxon>Robinsoniella</taxon>
    </lineage>
</organism>
<keyword evidence="2 3" id="KW-0732">Signal</keyword>